<name>A0A2W5USR7_9BACT</name>
<evidence type="ECO:0000313" key="2">
    <source>
        <dbReference type="EMBL" id="PZR12248.1"/>
    </source>
</evidence>
<organism evidence="2 3">
    <name type="scientific">Archangium gephyra</name>
    <dbReference type="NCBI Taxonomy" id="48"/>
    <lineage>
        <taxon>Bacteria</taxon>
        <taxon>Pseudomonadati</taxon>
        <taxon>Myxococcota</taxon>
        <taxon>Myxococcia</taxon>
        <taxon>Myxococcales</taxon>
        <taxon>Cystobacterineae</taxon>
        <taxon>Archangiaceae</taxon>
        <taxon>Archangium</taxon>
    </lineage>
</organism>
<dbReference type="Proteomes" id="UP000249061">
    <property type="component" value="Unassembled WGS sequence"/>
</dbReference>
<sequence length="414" mass="45172">MTSLLVALVLSASSGPRFIEDDYAKALKTAKQQKKLLFVDAWAPWCHTCVAMKEQVFSRDSFKAFEKDVVFASVDTEKTRSAAFLDKFPVDVWPTLLFIDPQKETVVLKWLGSADEAQMQALLEAARGGDGVVREADDALAAGNSGIAAEKYEAAVQQGDLKARTLLSMLAAMTLAKKYEPCAKTVVEQLPGFKLAQERVAALTWGLSCAIELPEGKTRTQQLDLLVSQSLKAVELPGVLPDDTSGLYEVLVQERSAAKDSEGAKVLATKWLQFLDAEAAKAKSPGERAVFDAHRVLAALESGQAAKMVEPLKLSEKELPRDYNPPARLALVYRELGQLDDALAATDRALSKCKEGPRKLRIYETRASILAKKGDEKGRVKVLNEALTYAKKLPKSQVSAKRIAMLEAQLKPAP</sequence>
<proteinExistence type="predicted"/>
<dbReference type="EMBL" id="QFQP01000012">
    <property type="protein sequence ID" value="PZR12248.1"/>
    <property type="molecule type" value="Genomic_DNA"/>
</dbReference>
<dbReference type="SUPFAM" id="SSF48452">
    <property type="entry name" value="TPR-like"/>
    <property type="match status" value="1"/>
</dbReference>
<evidence type="ECO:0000259" key="1">
    <source>
        <dbReference type="PROSITE" id="PS51352"/>
    </source>
</evidence>
<comment type="caution">
    <text evidence="2">The sequence shown here is derived from an EMBL/GenBank/DDBJ whole genome shotgun (WGS) entry which is preliminary data.</text>
</comment>
<feature type="domain" description="Thioredoxin" evidence="1">
    <location>
        <begin position="1"/>
        <end position="128"/>
    </location>
</feature>
<dbReference type="Pfam" id="PF13899">
    <property type="entry name" value="Thioredoxin_7"/>
    <property type="match status" value="1"/>
</dbReference>
<dbReference type="AlphaFoldDB" id="A0A2W5USR7"/>
<dbReference type="SUPFAM" id="SSF52833">
    <property type="entry name" value="Thioredoxin-like"/>
    <property type="match status" value="1"/>
</dbReference>
<accession>A0A2W5USR7</accession>
<dbReference type="InterPro" id="IPR011990">
    <property type="entry name" value="TPR-like_helical_dom_sf"/>
</dbReference>
<gene>
    <name evidence="2" type="ORF">DI536_15180</name>
</gene>
<dbReference type="GO" id="GO:0006950">
    <property type="term" value="P:response to stress"/>
    <property type="evidence" value="ECO:0007669"/>
    <property type="project" value="UniProtKB-ARBA"/>
</dbReference>
<dbReference type="InterPro" id="IPR013766">
    <property type="entry name" value="Thioredoxin_domain"/>
</dbReference>
<protein>
    <submittedName>
        <fullName evidence="2">Thiol reductase thioredoxin</fullName>
    </submittedName>
</protein>
<dbReference type="InterPro" id="IPR036249">
    <property type="entry name" value="Thioredoxin-like_sf"/>
</dbReference>
<dbReference type="PROSITE" id="PS51352">
    <property type="entry name" value="THIOREDOXIN_2"/>
    <property type="match status" value="1"/>
</dbReference>
<dbReference type="Gene3D" id="3.40.30.10">
    <property type="entry name" value="Glutaredoxin"/>
    <property type="match status" value="1"/>
</dbReference>
<dbReference type="Gene3D" id="1.25.40.10">
    <property type="entry name" value="Tetratricopeptide repeat domain"/>
    <property type="match status" value="1"/>
</dbReference>
<evidence type="ECO:0000313" key="3">
    <source>
        <dbReference type="Proteomes" id="UP000249061"/>
    </source>
</evidence>
<reference evidence="2 3" key="1">
    <citation type="submission" date="2017-08" db="EMBL/GenBank/DDBJ databases">
        <title>Infants hospitalized years apart are colonized by the same room-sourced microbial strains.</title>
        <authorList>
            <person name="Brooks B."/>
            <person name="Olm M.R."/>
            <person name="Firek B.A."/>
            <person name="Baker R."/>
            <person name="Thomas B.C."/>
            <person name="Morowitz M.J."/>
            <person name="Banfield J.F."/>
        </authorList>
    </citation>
    <scope>NUCLEOTIDE SEQUENCE [LARGE SCALE GENOMIC DNA]</scope>
    <source>
        <strain evidence="2">S2_003_000_R2_14</strain>
    </source>
</reference>